<gene>
    <name evidence="1" type="ORF">SMRZ_LOCUS14530</name>
</gene>
<keyword evidence="2" id="KW-1185">Reference proteome</keyword>
<protein>
    <submittedName>
        <fullName evidence="1">Uncharacterized protein</fullName>
    </submittedName>
</protein>
<accession>A0A183MEQ5</accession>
<evidence type="ECO:0000313" key="1">
    <source>
        <dbReference type="EMBL" id="VDP16045.1"/>
    </source>
</evidence>
<dbReference type="AlphaFoldDB" id="A0A183MEQ5"/>
<organism evidence="1 2">
    <name type="scientific">Schistosoma margrebowiei</name>
    <dbReference type="NCBI Taxonomy" id="48269"/>
    <lineage>
        <taxon>Eukaryota</taxon>
        <taxon>Metazoa</taxon>
        <taxon>Spiralia</taxon>
        <taxon>Lophotrochozoa</taxon>
        <taxon>Platyhelminthes</taxon>
        <taxon>Trematoda</taxon>
        <taxon>Digenea</taxon>
        <taxon>Strigeidida</taxon>
        <taxon>Schistosomatoidea</taxon>
        <taxon>Schistosomatidae</taxon>
        <taxon>Schistosoma</taxon>
    </lineage>
</organism>
<dbReference type="Proteomes" id="UP000277204">
    <property type="component" value="Unassembled WGS sequence"/>
</dbReference>
<reference evidence="1 2" key="1">
    <citation type="submission" date="2018-11" db="EMBL/GenBank/DDBJ databases">
        <authorList>
            <consortium name="Pathogen Informatics"/>
        </authorList>
    </citation>
    <scope>NUCLEOTIDE SEQUENCE [LARGE SCALE GENOMIC DNA]</scope>
    <source>
        <strain evidence="1 2">Zambia</strain>
    </source>
</reference>
<dbReference type="EMBL" id="UZAI01016790">
    <property type="protein sequence ID" value="VDP16045.1"/>
    <property type="molecule type" value="Genomic_DNA"/>
</dbReference>
<name>A0A183MEQ5_9TREM</name>
<proteinExistence type="predicted"/>
<sequence>MQVKTNNVAEASASVDLNIHKGKTNILEYKTENNNPITRDAETLDEVETFMHLDSIIDEQGKSDADLKAKIGKATTAFLQLNNIWNSKQLSESQYQRVNLQYEQFYCVELKLEGLLQPS</sequence>
<evidence type="ECO:0000313" key="2">
    <source>
        <dbReference type="Proteomes" id="UP000277204"/>
    </source>
</evidence>